<evidence type="ECO:0000256" key="2">
    <source>
        <dbReference type="ARBA" id="ARBA00022840"/>
    </source>
</evidence>
<dbReference type="RefSeq" id="XP_019092149.1">
    <property type="nucleotide sequence ID" value="XM_019236604.1"/>
</dbReference>
<gene>
    <name evidence="5" type="primary">LOC109129050</name>
</gene>
<accession>A0ABM1QZG1</accession>
<dbReference type="SUPFAM" id="SSF56112">
    <property type="entry name" value="Protein kinase-like (PK-like)"/>
    <property type="match status" value="1"/>
</dbReference>
<evidence type="ECO:0000259" key="3">
    <source>
        <dbReference type="PROSITE" id="PS50011"/>
    </source>
</evidence>
<feature type="domain" description="Protein kinase" evidence="3">
    <location>
        <begin position="1"/>
        <end position="221"/>
    </location>
</feature>
<dbReference type="InterPro" id="IPR000719">
    <property type="entry name" value="Prot_kinase_dom"/>
</dbReference>
<keyword evidence="1" id="KW-0547">Nucleotide-binding</keyword>
<dbReference type="Pfam" id="PF00069">
    <property type="entry name" value="Pkinase"/>
    <property type="match status" value="1"/>
</dbReference>
<evidence type="ECO:0000313" key="5">
    <source>
        <dbReference type="RefSeq" id="XP_019092149.1"/>
    </source>
</evidence>
<dbReference type="PANTHER" id="PTHR24056">
    <property type="entry name" value="CELL DIVISION PROTEIN KINASE"/>
    <property type="match status" value="1"/>
</dbReference>
<keyword evidence="2" id="KW-0067">ATP-binding</keyword>
<protein>
    <submittedName>
        <fullName evidence="5">Protein HASTY 1-like</fullName>
    </submittedName>
</protein>
<dbReference type="Proteomes" id="UP000694864">
    <property type="component" value="Chromosome 15"/>
</dbReference>
<name>A0ABM1QZG1_CAMSA</name>
<dbReference type="InterPro" id="IPR011009">
    <property type="entry name" value="Kinase-like_dom_sf"/>
</dbReference>
<dbReference type="Gene3D" id="1.10.510.10">
    <property type="entry name" value="Transferase(Phosphotransferase) domain 1"/>
    <property type="match status" value="1"/>
</dbReference>
<reference evidence="5" key="2">
    <citation type="submission" date="2025-08" db="UniProtKB">
        <authorList>
            <consortium name="RefSeq"/>
        </authorList>
    </citation>
    <scope>IDENTIFICATION</scope>
    <source>
        <tissue evidence="5">Leaf</tissue>
    </source>
</reference>
<sequence>MRDLLRKPKAATYLSGEGSSTGGVVSSSQVDSEKKKRLLSLINDDISGSLLDVSFQRMSKKENVPPGVTVSIGPLELWSDEFEGKGGFGPYRSKLDVAVVDSQQLALDCIVATIFDGSNEFAGGSSEVHYALRGIYEGHITLGEIDFSHNTELEANPNRDNGGVLRIGDFGLATLFDASKRQQMTNRVFTLWYRAPELLLHGVIEYSVGIDLWSAGCILAE</sequence>
<dbReference type="PANTHER" id="PTHR24056:SF372">
    <property type="entry name" value="PROTEIN KINASE DOMAIN-CONTAINING PROTEIN"/>
    <property type="match status" value="1"/>
</dbReference>
<evidence type="ECO:0000313" key="4">
    <source>
        <dbReference type="Proteomes" id="UP000694864"/>
    </source>
</evidence>
<dbReference type="GeneID" id="109129050"/>
<evidence type="ECO:0000256" key="1">
    <source>
        <dbReference type="ARBA" id="ARBA00022741"/>
    </source>
</evidence>
<organism evidence="4 5">
    <name type="scientific">Camelina sativa</name>
    <name type="common">False flax</name>
    <name type="synonym">Myagrum sativum</name>
    <dbReference type="NCBI Taxonomy" id="90675"/>
    <lineage>
        <taxon>Eukaryota</taxon>
        <taxon>Viridiplantae</taxon>
        <taxon>Streptophyta</taxon>
        <taxon>Embryophyta</taxon>
        <taxon>Tracheophyta</taxon>
        <taxon>Spermatophyta</taxon>
        <taxon>Magnoliopsida</taxon>
        <taxon>eudicotyledons</taxon>
        <taxon>Gunneridae</taxon>
        <taxon>Pentapetalae</taxon>
        <taxon>rosids</taxon>
        <taxon>malvids</taxon>
        <taxon>Brassicales</taxon>
        <taxon>Brassicaceae</taxon>
        <taxon>Camelineae</taxon>
        <taxon>Camelina</taxon>
    </lineage>
</organism>
<dbReference type="PROSITE" id="PS50011">
    <property type="entry name" value="PROTEIN_KINASE_DOM"/>
    <property type="match status" value="1"/>
</dbReference>
<dbReference type="InterPro" id="IPR050108">
    <property type="entry name" value="CDK"/>
</dbReference>
<proteinExistence type="predicted"/>
<reference evidence="4" key="1">
    <citation type="journal article" date="2014" name="Nat. Commun.">
        <title>The emerging biofuel crop Camelina sativa retains a highly undifferentiated hexaploid genome structure.</title>
        <authorList>
            <person name="Kagale S."/>
            <person name="Koh C."/>
            <person name="Nixon J."/>
            <person name="Bollina V."/>
            <person name="Clarke W.E."/>
            <person name="Tuteja R."/>
            <person name="Spillane C."/>
            <person name="Robinson S.J."/>
            <person name="Links M.G."/>
            <person name="Clarke C."/>
            <person name="Higgins E.E."/>
            <person name="Huebert T."/>
            <person name="Sharpe A.G."/>
            <person name="Parkin I.A."/>
        </authorList>
    </citation>
    <scope>NUCLEOTIDE SEQUENCE [LARGE SCALE GENOMIC DNA]</scope>
    <source>
        <strain evidence="4">cv. DH55</strain>
    </source>
</reference>
<keyword evidence="4" id="KW-1185">Reference proteome</keyword>